<evidence type="ECO:0000313" key="1">
    <source>
        <dbReference type="EMBL" id="CDW30878.1"/>
    </source>
</evidence>
<name>A0A0K2TY25_LEPSM</name>
<accession>A0A0K2TY25</accession>
<reference evidence="1" key="1">
    <citation type="submission" date="2014-05" db="EMBL/GenBank/DDBJ databases">
        <authorList>
            <person name="Chronopoulou M."/>
        </authorList>
    </citation>
    <scope>NUCLEOTIDE SEQUENCE</scope>
    <source>
        <tissue evidence="1">Whole organism</tissue>
    </source>
</reference>
<organism evidence="1">
    <name type="scientific">Lepeophtheirus salmonis</name>
    <name type="common">Salmon louse</name>
    <name type="synonym">Caligus salmonis</name>
    <dbReference type="NCBI Taxonomy" id="72036"/>
    <lineage>
        <taxon>Eukaryota</taxon>
        <taxon>Metazoa</taxon>
        <taxon>Ecdysozoa</taxon>
        <taxon>Arthropoda</taxon>
        <taxon>Crustacea</taxon>
        <taxon>Multicrustacea</taxon>
        <taxon>Hexanauplia</taxon>
        <taxon>Copepoda</taxon>
        <taxon>Siphonostomatoida</taxon>
        <taxon>Caligidae</taxon>
        <taxon>Lepeophtheirus</taxon>
    </lineage>
</organism>
<protein>
    <submittedName>
        <fullName evidence="1">Uncharacterized protein</fullName>
    </submittedName>
</protein>
<proteinExistence type="predicted"/>
<dbReference type="EMBL" id="HACA01013517">
    <property type="protein sequence ID" value="CDW30878.1"/>
    <property type="molecule type" value="Transcribed_RNA"/>
</dbReference>
<sequence>MVILFDIAELAYNFLSSIVTHTQACSFH</sequence>
<dbReference type="AlphaFoldDB" id="A0A0K2TY25"/>